<sequence length="501" mass="54476">MPRPDPSRTATKRKGRARALRLALLLSLACTAAAAQTPPPPKAPAPGQRLKELEQALKKGQVEQAAIRRAAAEQAKELAGLKGDMINAARAVQEHEDSLSDLEQKMADLDRRERRESAALELKRQQLNGVLTALMRLAFHPTEALIAQPTSPADTVRSAILLRDVTPRIQQATKDLRADLDALTALRSDVSRQRRRIKAATQELDVQHRTLAALYQRKALLQEQTESRQRESESRLQTLAGEAQDLRDLMARLEQERIRREQEEAARIAAEKARREAERAAAAAAAEAARKAEIAARTAAREAAAAARKAAREKHAAERAAAERAHAAELRAQHDAAAAEARAAKARRTEVAAEAAGEPRSRGDGRPFAQAEGRMPFPARGAIVRHFGQRDASGAPSRGITIATRPDAQVVAPYDGQIVFAGPFRDYGLLLIIEHTEGYHTLLAGLARIDGRVGQHLLAGEPVGVMGRSGGKPLLYVELRHDGQPVNPLPWLTARKTKVSG</sequence>
<dbReference type="GO" id="GO:0006508">
    <property type="term" value="P:proteolysis"/>
    <property type="evidence" value="ECO:0007669"/>
    <property type="project" value="UniProtKB-KW"/>
</dbReference>
<feature type="compositionally biased region" description="Basic and acidic residues" evidence="8">
    <location>
        <begin position="313"/>
        <end position="334"/>
    </location>
</feature>
<dbReference type="SUPFAM" id="SSF51261">
    <property type="entry name" value="Duplicated hybrid motif"/>
    <property type="match status" value="1"/>
</dbReference>
<dbReference type="InterPro" id="IPR011055">
    <property type="entry name" value="Dup_hybrid_motif"/>
</dbReference>
<dbReference type="AlphaFoldDB" id="A0A1J5SXB0"/>
<evidence type="ECO:0000256" key="6">
    <source>
        <dbReference type="ARBA" id="ARBA00023049"/>
    </source>
</evidence>
<comment type="caution">
    <text evidence="10">The sequence shown here is derived from an EMBL/GenBank/DDBJ whole genome shotgun (WGS) entry which is preliminary data.</text>
</comment>
<feature type="region of interest" description="Disordered" evidence="8">
    <location>
        <begin position="307"/>
        <end position="373"/>
    </location>
</feature>
<gene>
    <name evidence="10" type="primary">envC_5</name>
    <name evidence="10" type="ORF">GALL_117090</name>
</gene>
<dbReference type="Gene3D" id="2.70.70.10">
    <property type="entry name" value="Glucose Permease (Domain IIA)"/>
    <property type="match status" value="1"/>
</dbReference>
<dbReference type="PANTHER" id="PTHR21666">
    <property type="entry name" value="PEPTIDASE-RELATED"/>
    <property type="match status" value="1"/>
</dbReference>
<evidence type="ECO:0000256" key="3">
    <source>
        <dbReference type="ARBA" id="ARBA00022723"/>
    </source>
</evidence>
<keyword evidence="7" id="KW-0175">Coiled coil</keyword>
<name>A0A1J5SXB0_9ZZZZ</name>
<dbReference type="Pfam" id="PF01551">
    <property type="entry name" value="Peptidase_M23"/>
    <property type="match status" value="1"/>
</dbReference>
<feature type="coiled-coil region" evidence="7">
    <location>
        <begin position="50"/>
        <end position="119"/>
    </location>
</feature>
<evidence type="ECO:0000313" key="10">
    <source>
        <dbReference type="EMBL" id="OIR06236.1"/>
    </source>
</evidence>
<dbReference type="GO" id="GO:0004222">
    <property type="term" value="F:metalloendopeptidase activity"/>
    <property type="evidence" value="ECO:0007669"/>
    <property type="project" value="TreeGrafter"/>
</dbReference>
<evidence type="ECO:0000259" key="9">
    <source>
        <dbReference type="Pfam" id="PF01551"/>
    </source>
</evidence>
<evidence type="ECO:0000256" key="2">
    <source>
        <dbReference type="ARBA" id="ARBA00022670"/>
    </source>
</evidence>
<proteinExistence type="predicted"/>
<keyword evidence="6" id="KW-0482">Metalloprotease</keyword>
<keyword evidence="3" id="KW-0479">Metal-binding</keyword>
<dbReference type="GO" id="GO:0046872">
    <property type="term" value="F:metal ion binding"/>
    <property type="evidence" value="ECO:0007669"/>
    <property type="project" value="UniProtKB-KW"/>
</dbReference>
<dbReference type="EMBL" id="MLJW01000045">
    <property type="protein sequence ID" value="OIR06236.1"/>
    <property type="molecule type" value="Genomic_DNA"/>
</dbReference>
<feature type="compositionally biased region" description="Basic and acidic residues" evidence="8">
    <location>
        <begin position="347"/>
        <end position="365"/>
    </location>
</feature>
<reference evidence="10" key="1">
    <citation type="submission" date="2016-10" db="EMBL/GenBank/DDBJ databases">
        <title>Sequence of Gallionella enrichment culture.</title>
        <authorList>
            <person name="Poehlein A."/>
            <person name="Muehling M."/>
            <person name="Daniel R."/>
        </authorList>
    </citation>
    <scope>NUCLEOTIDE SEQUENCE</scope>
</reference>
<evidence type="ECO:0000256" key="8">
    <source>
        <dbReference type="SAM" id="MobiDB-lite"/>
    </source>
</evidence>
<protein>
    <submittedName>
        <fullName evidence="10">Murein hydrolase activator EnvC</fullName>
    </submittedName>
</protein>
<comment type="cofactor">
    <cofactor evidence="1">
        <name>Zn(2+)</name>
        <dbReference type="ChEBI" id="CHEBI:29105"/>
    </cofactor>
</comment>
<evidence type="ECO:0000256" key="1">
    <source>
        <dbReference type="ARBA" id="ARBA00001947"/>
    </source>
</evidence>
<dbReference type="PANTHER" id="PTHR21666:SF288">
    <property type="entry name" value="CELL DIVISION PROTEIN YTFB"/>
    <property type="match status" value="1"/>
</dbReference>
<keyword evidence="4 10" id="KW-0378">Hydrolase</keyword>
<keyword evidence="2" id="KW-0645">Protease</keyword>
<feature type="domain" description="M23ase beta-sheet core" evidence="9">
    <location>
        <begin position="397"/>
        <end position="488"/>
    </location>
</feature>
<keyword evidence="5" id="KW-0862">Zinc</keyword>
<accession>A0A1J5SXB0</accession>
<organism evidence="10">
    <name type="scientific">mine drainage metagenome</name>
    <dbReference type="NCBI Taxonomy" id="410659"/>
    <lineage>
        <taxon>unclassified sequences</taxon>
        <taxon>metagenomes</taxon>
        <taxon>ecological metagenomes</taxon>
    </lineage>
</organism>
<dbReference type="CDD" id="cd12797">
    <property type="entry name" value="M23_peptidase"/>
    <property type="match status" value="1"/>
</dbReference>
<evidence type="ECO:0000256" key="5">
    <source>
        <dbReference type="ARBA" id="ARBA00022833"/>
    </source>
</evidence>
<dbReference type="InterPro" id="IPR050570">
    <property type="entry name" value="Cell_wall_metabolism_enzyme"/>
</dbReference>
<evidence type="ECO:0000256" key="4">
    <source>
        <dbReference type="ARBA" id="ARBA00022801"/>
    </source>
</evidence>
<evidence type="ECO:0000256" key="7">
    <source>
        <dbReference type="SAM" id="Coils"/>
    </source>
</evidence>
<dbReference type="InterPro" id="IPR016047">
    <property type="entry name" value="M23ase_b-sheet_dom"/>
</dbReference>